<organism evidence="6 7">
    <name type="scientific">Falsihalocynthiibacter arcticus</name>
    <dbReference type="NCBI Taxonomy" id="1579316"/>
    <lineage>
        <taxon>Bacteria</taxon>
        <taxon>Pseudomonadati</taxon>
        <taxon>Pseudomonadota</taxon>
        <taxon>Alphaproteobacteria</taxon>
        <taxon>Rhodobacterales</taxon>
        <taxon>Roseobacteraceae</taxon>
        <taxon>Falsihalocynthiibacter</taxon>
    </lineage>
</organism>
<reference evidence="6 7" key="1">
    <citation type="submission" date="2016-02" db="EMBL/GenBank/DDBJ databases">
        <title>Complete genome sequence of Halocynthiibacter arcticus PAMC 20958t from arctic marine sediment.</title>
        <authorList>
            <person name="Lee Y.M."/>
            <person name="Baek K."/>
            <person name="Lee H.K."/>
            <person name="Shin S.C."/>
        </authorList>
    </citation>
    <scope>NUCLEOTIDE SEQUENCE [LARGE SCALE GENOMIC DNA]</scope>
    <source>
        <strain evidence="6">PAMC 20958</strain>
    </source>
</reference>
<dbReference type="KEGG" id="hat:RC74_14230"/>
<dbReference type="EMBL" id="CP014327">
    <property type="protein sequence ID" value="AML52277.1"/>
    <property type="molecule type" value="Genomic_DNA"/>
</dbReference>
<evidence type="ECO:0000313" key="6">
    <source>
        <dbReference type="EMBL" id="AML52277.1"/>
    </source>
</evidence>
<gene>
    <name evidence="6" type="ORF">RC74_14230</name>
</gene>
<sequence>MSHLEDIRAKSRFRDLFEGQFQHAAIAAFMAIGACSLLVRVEDGPWYLLLNSIVWAKIAIILAIVHQALVAGVFRLQLYKNWMSKRFGERDMQVWAGIFLPLLIARPLAVLLTGLSDRTPITGYNTLEVILGVALLGAAVYGMHSVLVYFTLPRALGGDHFRDEYAEMPMVKKGIFKYVDNGMYSVVFLGLTGIALICGSWNALVVALFQHAYIWVHMYCTETPDMRRIYGGRADVEERSEA</sequence>
<feature type="transmembrane region" description="Helical" evidence="5">
    <location>
        <begin position="127"/>
        <end position="152"/>
    </location>
</feature>
<dbReference type="AlphaFoldDB" id="A0A126V291"/>
<keyword evidence="2 5" id="KW-0812">Transmembrane</keyword>
<evidence type="ECO:0000256" key="4">
    <source>
        <dbReference type="ARBA" id="ARBA00023136"/>
    </source>
</evidence>
<evidence type="ECO:0000256" key="5">
    <source>
        <dbReference type="SAM" id="Phobius"/>
    </source>
</evidence>
<evidence type="ECO:0008006" key="8">
    <source>
        <dbReference type="Google" id="ProtNLM"/>
    </source>
</evidence>
<feature type="transmembrane region" description="Helical" evidence="5">
    <location>
        <begin position="21"/>
        <end position="41"/>
    </location>
</feature>
<dbReference type="InterPro" id="IPR007318">
    <property type="entry name" value="Phopholipid_MeTrfase"/>
</dbReference>
<proteinExistence type="predicted"/>
<dbReference type="RefSeq" id="WP_052274706.1">
    <property type="nucleotide sequence ID" value="NZ_CP014327.1"/>
</dbReference>
<dbReference type="GO" id="GO:0012505">
    <property type="term" value="C:endomembrane system"/>
    <property type="evidence" value="ECO:0007669"/>
    <property type="project" value="UniProtKB-SubCell"/>
</dbReference>
<evidence type="ECO:0000256" key="1">
    <source>
        <dbReference type="ARBA" id="ARBA00004127"/>
    </source>
</evidence>
<evidence type="ECO:0000256" key="3">
    <source>
        <dbReference type="ARBA" id="ARBA00022989"/>
    </source>
</evidence>
<protein>
    <recommendedName>
        <fullName evidence="8">Phospholipid methyltransferase</fullName>
    </recommendedName>
</protein>
<dbReference type="Gene3D" id="1.20.120.1630">
    <property type="match status" value="1"/>
</dbReference>
<keyword evidence="7" id="KW-1185">Reference proteome</keyword>
<feature type="transmembrane region" description="Helical" evidence="5">
    <location>
        <begin position="182"/>
        <end position="209"/>
    </location>
</feature>
<comment type="subcellular location">
    <subcellularLocation>
        <location evidence="1">Endomembrane system</location>
        <topology evidence="1">Multi-pass membrane protein</topology>
    </subcellularLocation>
</comment>
<feature type="transmembrane region" description="Helical" evidence="5">
    <location>
        <begin position="53"/>
        <end position="74"/>
    </location>
</feature>
<dbReference type="Pfam" id="PF04191">
    <property type="entry name" value="PEMT"/>
    <property type="match status" value="1"/>
</dbReference>
<evidence type="ECO:0000256" key="2">
    <source>
        <dbReference type="ARBA" id="ARBA00022692"/>
    </source>
</evidence>
<feature type="transmembrane region" description="Helical" evidence="5">
    <location>
        <begin position="94"/>
        <end position="115"/>
    </location>
</feature>
<keyword evidence="3 5" id="KW-1133">Transmembrane helix</keyword>
<dbReference type="STRING" id="1579316.RC74_14230"/>
<accession>A0A126V291</accession>
<dbReference type="Proteomes" id="UP000070371">
    <property type="component" value="Chromosome"/>
</dbReference>
<name>A0A126V291_9RHOB</name>
<evidence type="ECO:0000313" key="7">
    <source>
        <dbReference type="Proteomes" id="UP000070371"/>
    </source>
</evidence>
<keyword evidence="4 5" id="KW-0472">Membrane</keyword>